<keyword evidence="2" id="KW-0677">Repeat</keyword>
<dbReference type="eggNOG" id="KOG4197">
    <property type="taxonomic scope" value="Eukaryota"/>
</dbReference>
<dbReference type="PANTHER" id="PTHR47932:SF63">
    <property type="entry name" value="OS08G0290000 PROTEIN"/>
    <property type="match status" value="1"/>
</dbReference>
<feature type="repeat" description="PPR" evidence="3">
    <location>
        <begin position="509"/>
        <end position="543"/>
    </location>
</feature>
<feature type="repeat" description="PPR" evidence="3">
    <location>
        <begin position="369"/>
        <end position="403"/>
    </location>
</feature>
<feature type="repeat" description="PPR" evidence="3">
    <location>
        <begin position="474"/>
        <end position="508"/>
    </location>
</feature>
<dbReference type="Gramene" id="KFK43620">
    <property type="protein sequence ID" value="KFK43620"/>
    <property type="gene ID" value="AALP_AA1G149700"/>
</dbReference>
<dbReference type="OrthoDB" id="185373at2759"/>
<dbReference type="SUPFAM" id="SSF81901">
    <property type="entry name" value="HCP-like"/>
    <property type="match status" value="1"/>
</dbReference>
<keyword evidence="5" id="KW-1185">Reference proteome</keyword>
<protein>
    <recommendedName>
        <fullName evidence="6">Pentacotripeptide-repeat region of PRORP domain-containing protein</fullName>
    </recommendedName>
</protein>
<dbReference type="InterPro" id="IPR002885">
    <property type="entry name" value="PPR_rpt"/>
</dbReference>
<evidence type="ECO:0008006" key="6">
    <source>
        <dbReference type="Google" id="ProtNLM"/>
    </source>
</evidence>
<dbReference type="Gene3D" id="1.25.40.10">
    <property type="entry name" value="Tetratricopeptide repeat domain"/>
    <property type="match status" value="5"/>
</dbReference>
<comment type="similarity">
    <text evidence="1">Belongs to the PPR family. P subfamily.</text>
</comment>
<proteinExistence type="inferred from homology"/>
<dbReference type="Proteomes" id="UP000029120">
    <property type="component" value="Chromosome 1"/>
</dbReference>
<dbReference type="Pfam" id="PF12854">
    <property type="entry name" value="PPR_1"/>
    <property type="match status" value="1"/>
</dbReference>
<dbReference type="EMBL" id="CM002869">
    <property type="protein sequence ID" value="KFK43620.1"/>
    <property type="molecule type" value="Genomic_DNA"/>
</dbReference>
<dbReference type="GO" id="GO:0003729">
    <property type="term" value="F:mRNA binding"/>
    <property type="evidence" value="ECO:0007669"/>
    <property type="project" value="TreeGrafter"/>
</dbReference>
<sequence length="543" mass="61551">MKKIGFREFLHGNHFRGLVSDLSQFHVEEIMGELMSESPDLSVWFFKELKYVYGFRHSRFSALLVSHVLAGQRRFKELQVILEQFLQEEGSGSASLLCELLSKSFREWDSTGVVWDMLLFLSSRYKMVDDSLYILERMKDLNLNVSTQAYNSILYNFRETYKMWDVYKEIDAKNEHTYSTVVDGLCRQQKVEDAVLFLRNSEWKDMVGSIEEALEFAGDMNKHGVEPDTVTYNILAKGFHLLGMISWVWEVIQQMLDKGLRPDVITYTILLCGHCQLGNIDKGLRLLKDMLSRGFELNSVIPCSVMLSGLCKTGRIGEALSLFYEMKANGLRPDLVAYSIVIHGLCRLGEFDMAVWLYDEMCSKRIIPNSRTLGAILLGLCQKGMLLEARAFLDSLVSTGCTLDIILYNIVIDGYAKSGCIEEALDLFKVVIERGITPSVATFNSLIYGYCKTRNIAEARKTLDVITLYGLVPSAVSYTTLMNAYANCGNTHSVDQLRWEMRAKGIQPTSFTYSVIIKGLCIGRKLEKCNQVLRDMISEGAGC</sequence>
<dbReference type="OMA" id="MAFHIHD"/>
<dbReference type="PANTHER" id="PTHR47932">
    <property type="entry name" value="ATPASE EXPRESSION PROTEIN 3"/>
    <property type="match status" value="1"/>
</dbReference>
<evidence type="ECO:0000313" key="5">
    <source>
        <dbReference type="Proteomes" id="UP000029120"/>
    </source>
</evidence>
<feature type="repeat" description="PPR" evidence="3">
    <location>
        <begin position="334"/>
        <end position="368"/>
    </location>
</feature>
<feature type="repeat" description="PPR" evidence="3">
    <location>
        <begin position="299"/>
        <end position="333"/>
    </location>
</feature>
<feature type="repeat" description="PPR" evidence="3">
    <location>
        <begin position="439"/>
        <end position="473"/>
    </location>
</feature>
<dbReference type="InterPro" id="IPR011990">
    <property type="entry name" value="TPR-like_helical_dom_sf"/>
</dbReference>
<accession>A0A087HNB8</accession>
<dbReference type="Pfam" id="PF01535">
    <property type="entry name" value="PPR"/>
    <property type="match status" value="1"/>
</dbReference>
<organism evidence="4 5">
    <name type="scientific">Arabis alpina</name>
    <name type="common">Alpine rock-cress</name>
    <dbReference type="NCBI Taxonomy" id="50452"/>
    <lineage>
        <taxon>Eukaryota</taxon>
        <taxon>Viridiplantae</taxon>
        <taxon>Streptophyta</taxon>
        <taxon>Embryophyta</taxon>
        <taxon>Tracheophyta</taxon>
        <taxon>Spermatophyta</taxon>
        <taxon>Magnoliopsida</taxon>
        <taxon>eudicotyledons</taxon>
        <taxon>Gunneridae</taxon>
        <taxon>Pentapetalae</taxon>
        <taxon>rosids</taxon>
        <taxon>malvids</taxon>
        <taxon>Brassicales</taxon>
        <taxon>Brassicaceae</taxon>
        <taxon>Arabideae</taxon>
        <taxon>Arabis</taxon>
    </lineage>
</organism>
<evidence type="ECO:0000256" key="1">
    <source>
        <dbReference type="ARBA" id="ARBA00007626"/>
    </source>
</evidence>
<dbReference type="NCBIfam" id="TIGR00756">
    <property type="entry name" value="PPR"/>
    <property type="match status" value="9"/>
</dbReference>
<evidence type="ECO:0000313" key="4">
    <source>
        <dbReference type="EMBL" id="KFK43620.1"/>
    </source>
</evidence>
<gene>
    <name evidence="4" type="ordered locus">AALP_Aa1g149700</name>
</gene>
<feature type="repeat" description="PPR" evidence="3">
    <location>
        <begin position="228"/>
        <end position="262"/>
    </location>
</feature>
<evidence type="ECO:0000256" key="2">
    <source>
        <dbReference type="ARBA" id="ARBA00022737"/>
    </source>
</evidence>
<evidence type="ECO:0000256" key="3">
    <source>
        <dbReference type="PROSITE-ProRule" id="PRU00708"/>
    </source>
</evidence>
<reference evidence="5" key="1">
    <citation type="journal article" date="2015" name="Nat. Plants">
        <title>Genome expansion of Arabis alpina linked with retrotransposition and reduced symmetric DNA methylation.</title>
        <authorList>
            <person name="Willing E.M."/>
            <person name="Rawat V."/>
            <person name="Mandakova T."/>
            <person name="Maumus F."/>
            <person name="James G.V."/>
            <person name="Nordstroem K.J."/>
            <person name="Becker C."/>
            <person name="Warthmann N."/>
            <person name="Chica C."/>
            <person name="Szarzynska B."/>
            <person name="Zytnicki M."/>
            <person name="Albani M.C."/>
            <person name="Kiefer C."/>
            <person name="Bergonzi S."/>
            <person name="Castaings L."/>
            <person name="Mateos J.L."/>
            <person name="Berns M.C."/>
            <person name="Bujdoso N."/>
            <person name="Piofczyk T."/>
            <person name="de Lorenzo L."/>
            <person name="Barrero-Sicilia C."/>
            <person name="Mateos I."/>
            <person name="Piednoel M."/>
            <person name="Hagmann J."/>
            <person name="Chen-Min-Tao R."/>
            <person name="Iglesias-Fernandez R."/>
            <person name="Schuster S.C."/>
            <person name="Alonso-Blanco C."/>
            <person name="Roudier F."/>
            <person name="Carbonero P."/>
            <person name="Paz-Ares J."/>
            <person name="Davis S.J."/>
            <person name="Pecinka A."/>
            <person name="Quesneville H."/>
            <person name="Colot V."/>
            <person name="Lysak M.A."/>
            <person name="Weigel D."/>
            <person name="Coupland G."/>
            <person name="Schneeberger K."/>
        </authorList>
    </citation>
    <scope>NUCLEOTIDE SEQUENCE [LARGE SCALE GENOMIC DNA]</scope>
    <source>
        <strain evidence="5">cv. Pajares</strain>
    </source>
</reference>
<name>A0A087HNB8_ARAAL</name>
<dbReference type="Pfam" id="PF13041">
    <property type="entry name" value="PPR_2"/>
    <property type="match status" value="4"/>
</dbReference>
<feature type="repeat" description="PPR" evidence="3">
    <location>
        <begin position="263"/>
        <end position="297"/>
    </location>
</feature>
<dbReference type="PROSITE" id="PS51375">
    <property type="entry name" value="PPR"/>
    <property type="match status" value="9"/>
</dbReference>
<dbReference type="AlphaFoldDB" id="A0A087HNB8"/>
<feature type="repeat" description="PPR" evidence="3">
    <location>
        <begin position="404"/>
        <end position="438"/>
    </location>
</feature>